<feature type="compositionally biased region" description="Basic and acidic residues" evidence="1">
    <location>
        <begin position="519"/>
        <end position="540"/>
    </location>
</feature>
<sequence>MGKEFSEALSTNRFKLVYVDFGNNTVEQNTMRAIIKMISSSDHLIKFINLESLQIHSRALLAFSAGLTQNLGMSLGIEELILDGNPFDVHSQKYFAKWLSSMRSYSHLRRLSLRNCSLDIGTIVQSLLDIPLENLNLTGNKFHEDTFSNLHYFLSSTPLKYLSLSQCGIPHTQLSNLLAFCLNSPSPPFHLDISFNPTQNTIIPLPTQSKTSGKFLSLNLSGLALRPHLSVTFVQSLAPHVKKLILDQNFEKGGLRLSSVLGKILSSGEIESLSLRGSADSYMEDKLLPLFESLKKNDKLVELDISNQQCGDASFIVLCQSLRKNMTLKTLRAIGNNISFNGLIALEMMLDINKTLKTIEVLENEHFKSSEIPDTFIQNLNYQIISRRQPKVEPPNQFSYGNIDLLPVPQQLQDTIDIPALDLDEVLLQTSRSRALSRSETPSNDTPAKPTTTAPPQVERKQRTRTREHAQKRLSQPGAPPPPKPEEREKHASQLILPTSKSTRAPQTVAPRPANDGPKTAREHKASEGRSRRRVSKDIKANLNLSPRGNTKKQE</sequence>
<dbReference type="EMBL" id="GIBP01001543">
    <property type="protein sequence ID" value="NDV30512.1"/>
    <property type="molecule type" value="Transcribed_RNA"/>
</dbReference>
<dbReference type="Gene3D" id="3.80.10.10">
    <property type="entry name" value="Ribonuclease Inhibitor"/>
    <property type="match status" value="1"/>
</dbReference>
<dbReference type="PANTHER" id="PTHR24112">
    <property type="entry name" value="LEUCINE-RICH REPEAT, ISOFORM F-RELATED"/>
    <property type="match status" value="1"/>
</dbReference>
<dbReference type="InterPro" id="IPR032675">
    <property type="entry name" value="LRR_dom_sf"/>
</dbReference>
<feature type="compositionally biased region" description="Low complexity" evidence="1">
    <location>
        <begin position="446"/>
        <end position="456"/>
    </location>
</feature>
<protein>
    <submittedName>
        <fullName evidence="2">Uncharacterized protein</fullName>
    </submittedName>
</protein>
<feature type="region of interest" description="Disordered" evidence="1">
    <location>
        <begin position="432"/>
        <end position="555"/>
    </location>
</feature>
<name>A0A6B2L0K5_9EUKA</name>
<reference evidence="2" key="1">
    <citation type="journal article" date="2020" name="J. Eukaryot. Microbiol.">
        <title>De novo Sequencing, Assembly and Annotation of the Transcriptome for the Free-Living Testate Amoeba Arcella intermedia.</title>
        <authorList>
            <person name="Ribeiro G.M."/>
            <person name="Porfirio-Sousa A.L."/>
            <person name="Maurer-Alcala X.X."/>
            <person name="Katz L.A."/>
            <person name="Lahr D.J.G."/>
        </authorList>
    </citation>
    <scope>NUCLEOTIDE SEQUENCE</scope>
</reference>
<dbReference type="InterPro" id="IPR051279">
    <property type="entry name" value="PP1-Reg/Actin-Interact_Protein"/>
</dbReference>
<dbReference type="GO" id="GO:0030027">
    <property type="term" value="C:lamellipodium"/>
    <property type="evidence" value="ECO:0007669"/>
    <property type="project" value="TreeGrafter"/>
</dbReference>
<dbReference type="GO" id="GO:0016477">
    <property type="term" value="P:cell migration"/>
    <property type="evidence" value="ECO:0007669"/>
    <property type="project" value="TreeGrafter"/>
</dbReference>
<feature type="compositionally biased region" description="Polar residues" evidence="1">
    <location>
        <begin position="432"/>
        <end position="445"/>
    </location>
</feature>
<feature type="compositionally biased region" description="Polar residues" evidence="1">
    <location>
        <begin position="496"/>
        <end position="506"/>
    </location>
</feature>
<dbReference type="SUPFAM" id="SSF52047">
    <property type="entry name" value="RNI-like"/>
    <property type="match status" value="1"/>
</dbReference>
<dbReference type="GO" id="GO:0034315">
    <property type="term" value="P:regulation of Arp2/3 complex-mediated actin nucleation"/>
    <property type="evidence" value="ECO:0007669"/>
    <property type="project" value="TreeGrafter"/>
</dbReference>
<organism evidence="2">
    <name type="scientific">Arcella intermedia</name>
    <dbReference type="NCBI Taxonomy" id="1963864"/>
    <lineage>
        <taxon>Eukaryota</taxon>
        <taxon>Amoebozoa</taxon>
        <taxon>Tubulinea</taxon>
        <taxon>Elardia</taxon>
        <taxon>Arcellinida</taxon>
        <taxon>Sphaerothecina</taxon>
        <taxon>Arcellidae</taxon>
        <taxon>Arcella</taxon>
    </lineage>
</organism>
<feature type="compositionally biased region" description="Basic and acidic residues" evidence="1">
    <location>
        <begin position="458"/>
        <end position="471"/>
    </location>
</feature>
<dbReference type="PANTHER" id="PTHR24112:SF66">
    <property type="entry name" value="LEUCINE-RICH REPEAT, ISOFORM F"/>
    <property type="match status" value="1"/>
</dbReference>
<proteinExistence type="predicted"/>
<evidence type="ECO:0000313" key="2">
    <source>
        <dbReference type="EMBL" id="NDV30512.1"/>
    </source>
</evidence>
<evidence type="ECO:0000256" key="1">
    <source>
        <dbReference type="SAM" id="MobiDB-lite"/>
    </source>
</evidence>
<dbReference type="GO" id="GO:0005886">
    <property type="term" value="C:plasma membrane"/>
    <property type="evidence" value="ECO:0007669"/>
    <property type="project" value="TreeGrafter"/>
</dbReference>
<dbReference type="AlphaFoldDB" id="A0A6B2L0K5"/>
<accession>A0A6B2L0K5</accession>